<comment type="subcellular location">
    <subcellularLocation>
        <location evidence="1">Cell outer membrane</location>
        <topology evidence="1">Multi-pass membrane protein</topology>
    </subcellularLocation>
</comment>
<accession>A0ABQ5PT50</accession>
<evidence type="ECO:0000256" key="2">
    <source>
        <dbReference type="ARBA" id="ARBA00008163"/>
    </source>
</evidence>
<evidence type="ECO:0000256" key="3">
    <source>
        <dbReference type="ARBA" id="ARBA00022452"/>
    </source>
</evidence>
<evidence type="ECO:0000313" key="9">
    <source>
        <dbReference type="EMBL" id="GLH65652.1"/>
    </source>
</evidence>
<feature type="chain" id="PRO_5047285864" description="Aromatic hydrocarbon degradation protein" evidence="8">
    <location>
        <begin position="29"/>
        <end position="456"/>
    </location>
</feature>
<evidence type="ECO:0000256" key="1">
    <source>
        <dbReference type="ARBA" id="ARBA00004571"/>
    </source>
</evidence>
<proteinExistence type="inferred from homology"/>
<feature type="signal peptide" evidence="8">
    <location>
        <begin position="1"/>
        <end position="28"/>
    </location>
</feature>
<dbReference type="RefSeq" id="WP_285605743.1">
    <property type="nucleotide sequence ID" value="NZ_BSDC01000001.1"/>
</dbReference>
<evidence type="ECO:0000256" key="8">
    <source>
        <dbReference type="SAM" id="SignalP"/>
    </source>
</evidence>
<evidence type="ECO:0000313" key="10">
    <source>
        <dbReference type="Proteomes" id="UP001165044"/>
    </source>
</evidence>
<dbReference type="PANTHER" id="PTHR35093:SF8">
    <property type="entry name" value="OUTER MEMBRANE PROTEIN NMB0088-RELATED"/>
    <property type="match status" value="1"/>
</dbReference>
<keyword evidence="10" id="KW-1185">Reference proteome</keyword>
<sequence>MAQVVRGVIGAGLVLGAAALPLAAQSMALPAVDPVGIARSGAQVAYGYSLEAATANPALLASLKEKSGFYLTAGMELSSSQQSLESNQRTSFSFDRNRFIGGFGLARRLSPTLTLGLKLDEPYLRHGRLLDDAPSRYFGDGLDLSARRLEGQAAWALNPNMSIGLGLGLARLGFESSSVMRFGVPLDPTQPASGTNPVQGLVEQRVAQSGNKLVPSYSLGFRWALSPRWTLGATHQSGLKGDLDLHAGFRDASLGVYNNDGLSQPLAGTAPRAAALLGASVPVTGGAGTLELPSQTTVGIRHRAHPMVTWEADLRWTSAGLRVPALAQVVTPSGTVTAPAELPRGKSHLGVSASVEVELGKFWTLRSGLALDQRSVEDPMTEPLLGGSRTAAFSIGAGYRTWGGELNFGYQFRQSEDQDTRRLDGVWSSSGFRATGTRTRVEGMGHLLALGYKLTF</sequence>
<keyword evidence="4" id="KW-0812">Transmembrane</keyword>
<dbReference type="SUPFAM" id="SSF56935">
    <property type="entry name" value="Porins"/>
    <property type="match status" value="1"/>
</dbReference>
<dbReference type="Proteomes" id="UP001165044">
    <property type="component" value="Unassembled WGS sequence"/>
</dbReference>
<dbReference type="PANTHER" id="PTHR35093">
    <property type="entry name" value="OUTER MEMBRANE PROTEIN NMB0088-RELATED"/>
    <property type="match status" value="1"/>
</dbReference>
<protein>
    <recommendedName>
        <fullName evidence="11">Aromatic hydrocarbon degradation protein</fullName>
    </recommendedName>
</protein>
<organism evidence="9 10">
    <name type="scientific">Geothrix edaphica</name>
    <dbReference type="NCBI Taxonomy" id="2927976"/>
    <lineage>
        <taxon>Bacteria</taxon>
        <taxon>Pseudomonadati</taxon>
        <taxon>Acidobacteriota</taxon>
        <taxon>Holophagae</taxon>
        <taxon>Holophagales</taxon>
        <taxon>Holophagaceae</taxon>
        <taxon>Geothrix</taxon>
    </lineage>
</organism>
<dbReference type="EMBL" id="BSDC01000001">
    <property type="protein sequence ID" value="GLH65652.1"/>
    <property type="molecule type" value="Genomic_DNA"/>
</dbReference>
<evidence type="ECO:0000256" key="7">
    <source>
        <dbReference type="ARBA" id="ARBA00023237"/>
    </source>
</evidence>
<keyword evidence="7" id="KW-0998">Cell outer membrane</keyword>
<comment type="similarity">
    <text evidence="2">Belongs to the OmpP1/FadL family.</text>
</comment>
<gene>
    <name evidence="9" type="ORF">GETHED_00160</name>
</gene>
<evidence type="ECO:0000256" key="5">
    <source>
        <dbReference type="ARBA" id="ARBA00022729"/>
    </source>
</evidence>
<dbReference type="Gene3D" id="2.40.160.60">
    <property type="entry name" value="Outer membrane protein transport protein (OMPP1/FadL/TodX)"/>
    <property type="match status" value="1"/>
</dbReference>
<name>A0ABQ5PT50_9BACT</name>
<keyword evidence="6" id="KW-0472">Membrane</keyword>
<dbReference type="Pfam" id="PF03349">
    <property type="entry name" value="Toluene_X"/>
    <property type="match status" value="1"/>
</dbReference>
<reference evidence="9" key="1">
    <citation type="journal article" date="2023" name="Antonie Van Leeuwenhoek">
        <title>Mesoterricola silvestris gen. nov., sp. nov., Mesoterricola sediminis sp. nov., Geothrix oryzae sp. nov., Geothrix edaphica sp. nov., Geothrix rubra sp. nov., and Geothrix limicola sp. nov., six novel members of Acidobacteriota isolated from soils.</title>
        <authorList>
            <person name="Itoh H."/>
            <person name="Sugisawa Y."/>
            <person name="Mise K."/>
            <person name="Xu Z."/>
            <person name="Kuniyasu M."/>
            <person name="Ushijima N."/>
            <person name="Kawano K."/>
            <person name="Kobayashi E."/>
            <person name="Shiratori Y."/>
            <person name="Masuda Y."/>
            <person name="Senoo K."/>
        </authorList>
    </citation>
    <scope>NUCLEOTIDE SEQUENCE</scope>
    <source>
        <strain evidence="9">Red802</strain>
    </source>
</reference>
<dbReference type="InterPro" id="IPR005017">
    <property type="entry name" value="OMPP1/FadL/TodX"/>
</dbReference>
<evidence type="ECO:0008006" key="11">
    <source>
        <dbReference type="Google" id="ProtNLM"/>
    </source>
</evidence>
<comment type="caution">
    <text evidence="9">The sequence shown here is derived from an EMBL/GenBank/DDBJ whole genome shotgun (WGS) entry which is preliminary data.</text>
</comment>
<keyword evidence="5 8" id="KW-0732">Signal</keyword>
<evidence type="ECO:0000256" key="4">
    <source>
        <dbReference type="ARBA" id="ARBA00022692"/>
    </source>
</evidence>
<keyword evidence="3" id="KW-1134">Transmembrane beta strand</keyword>
<evidence type="ECO:0000256" key="6">
    <source>
        <dbReference type="ARBA" id="ARBA00023136"/>
    </source>
</evidence>